<evidence type="ECO:0000313" key="3">
    <source>
        <dbReference type="Proteomes" id="UP000075683"/>
    </source>
</evidence>
<dbReference type="EMBL" id="LQYT01000113">
    <property type="protein sequence ID" value="KYD11202.1"/>
    <property type="molecule type" value="Genomic_DNA"/>
</dbReference>
<evidence type="ECO:0000313" key="2">
    <source>
        <dbReference type="EMBL" id="KYD11202.1"/>
    </source>
</evidence>
<gene>
    <name evidence="2" type="ORF">B4135_3317</name>
</gene>
<dbReference type="AlphaFoldDB" id="A0A150LHI8"/>
<proteinExistence type="predicted"/>
<comment type="caution">
    <text evidence="2">The sequence shown here is derived from an EMBL/GenBank/DDBJ whole genome shotgun (WGS) entry which is preliminary data.</text>
</comment>
<feature type="region of interest" description="Disordered" evidence="1">
    <location>
        <begin position="28"/>
        <end position="51"/>
    </location>
</feature>
<protein>
    <submittedName>
        <fullName evidence="2">Uncharacterized protein</fullName>
    </submittedName>
</protein>
<organism evidence="2 3">
    <name type="scientific">Caldibacillus debilis</name>
    <dbReference type="NCBI Taxonomy" id="301148"/>
    <lineage>
        <taxon>Bacteria</taxon>
        <taxon>Bacillati</taxon>
        <taxon>Bacillota</taxon>
        <taxon>Bacilli</taxon>
        <taxon>Bacillales</taxon>
        <taxon>Bacillaceae</taxon>
        <taxon>Caldibacillus</taxon>
    </lineage>
</organism>
<accession>A0A150LHI8</accession>
<evidence type="ECO:0000256" key="1">
    <source>
        <dbReference type="SAM" id="MobiDB-lite"/>
    </source>
</evidence>
<name>A0A150LHI8_9BACI</name>
<reference evidence="2 3" key="1">
    <citation type="submission" date="2016-01" db="EMBL/GenBank/DDBJ databases">
        <title>Draft Genome Sequences of Seven Thermophilic Sporeformers Isolated from Foods.</title>
        <authorList>
            <person name="Berendsen E.M."/>
            <person name="Wells-Bennik M.H."/>
            <person name="Krawcyk A.O."/>
            <person name="De Jong A."/>
            <person name="Holsappel S."/>
            <person name="Eijlander R.T."/>
            <person name="Kuipers O.P."/>
        </authorList>
    </citation>
    <scope>NUCLEOTIDE SEQUENCE [LARGE SCALE GENOMIC DNA]</scope>
    <source>
        <strain evidence="2 3">B4135</strain>
    </source>
</reference>
<dbReference type="Proteomes" id="UP000075683">
    <property type="component" value="Unassembled WGS sequence"/>
</dbReference>
<sequence>MPLLLPGGCIFVPHLLCAASAIALPKAGNQNKPGSMPPASKAGFLPGKSLS</sequence>